<evidence type="ECO:0000313" key="3">
    <source>
        <dbReference type="Proteomes" id="UP001139485"/>
    </source>
</evidence>
<gene>
    <name evidence="2" type="ORF">M8330_04090</name>
</gene>
<dbReference type="EMBL" id="JAMOIL010000003">
    <property type="protein sequence ID" value="MCM0619476.1"/>
    <property type="molecule type" value="Genomic_DNA"/>
</dbReference>
<keyword evidence="3" id="KW-1185">Reference proteome</keyword>
<dbReference type="Proteomes" id="UP001139485">
    <property type="component" value="Unassembled WGS sequence"/>
</dbReference>
<feature type="region of interest" description="Disordered" evidence="1">
    <location>
        <begin position="460"/>
        <end position="536"/>
    </location>
</feature>
<dbReference type="AlphaFoldDB" id="A0A9X2ID84"/>
<sequence length="536" mass="59160">MSDVASELARVQHAFAQPTLTLLHQRQAPVVITLFREAFGRQNRPVETARLHTQVEEHLAAVRTALGDDLAAELLPPGSGRELCQRWMRGRWLVRALDERGREVYTLTSHAQQALELVTTLTRDRATLSEHRIATILSTTRRFNSEANPDRGARVGLLNEEIARLTAERDRLVDGGDLAGADGDYMSEGFTELLSLVSALPSDFARVEERFATIRTEILAAFRAEERPAGEVIDDYLARADALMTATHEGRAFEGAFALLRDDQTVSQLREDIAALLEHPLAHGILGDAERAELRGTVRLVRDGLDRVLAQRSRVTATLKEYIVSHDAERDRELEQTLRHLEAELTTWMGATGPRATHEVPLLPSRVGVEHLRERFFDPADDVAPERLVAQDADTEPVTMAELVAQGGPRIAGLRERLDAVMSGLTPAGTLGEVFAGLEEDLRRPVEIFGLLHLAAEHDWEPERPPSLPPGAGSDGGVDEPPVPVPVQVERYAAVRPDGTARTFEVPLLDLPDPDLGHHHDAPDQPDQPDQPEEAR</sequence>
<accession>A0A9X2ID84</accession>
<reference evidence="2" key="1">
    <citation type="submission" date="2022-05" db="EMBL/GenBank/DDBJ databases">
        <authorList>
            <person name="Tuo L."/>
        </authorList>
    </citation>
    <scope>NUCLEOTIDE SEQUENCE</scope>
    <source>
        <strain evidence="2">BSK12Z-4</strain>
    </source>
</reference>
<evidence type="ECO:0000256" key="1">
    <source>
        <dbReference type="SAM" id="MobiDB-lite"/>
    </source>
</evidence>
<dbReference type="Pfam" id="PF11855">
    <property type="entry name" value="DUF3375"/>
    <property type="match status" value="1"/>
</dbReference>
<dbReference type="RefSeq" id="WP_250826295.1">
    <property type="nucleotide sequence ID" value="NZ_JAMOIL010000003.1"/>
</dbReference>
<protein>
    <submittedName>
        <fullName evidence="2">DUF3375 domain-containing protein</fullName>
    </submittedName>
</protein>
<dbReference type="InterPro" id="IPR021804">
    <property type="entry name" value="DUF3375"/>
</dbReference>
<name>A0A9X2ID84_9ACTN</name>
<organism evidence="2 3">
    <name type="scientific">Nocardioides bruguierae</name>
    <dbReference type="NCBI Taxonomy" id="2945102"/>
    <lineage>
        <taxon>Bacteria</taxon>
        <taxon>Bacillati</taxon>
        <taxon>Actinomycetota</taxon>
        <taxon>Actinomycetes</taxon>
        <taxon>Propionibacteriales</taxon>
        <taxon>Nocardioidaceae</taxon>
        <taxon>Nocardioides</taxon>
    </lineage>
</organism>
<comment type="caution">
    <text evidence="2">The sequence shown here is derived from an EMBL/GenBank/DDBJ whole genome shotgun (WGS) entry which is preliminary data.</text>
</comment>
<proteinExistence type="predicted"/>
<evidence type="ECO:0000313" key="2">
    <source>
        <dbReference type="EMBL" id="MCM0619476.1"/>
    </source>
</evidence>